<dbReference type="CDD" id="cd03801">
    <property type="entry name" value="GT4_PimA-like"/>
    <property type="match status" value="1"/>
</dbReference>
<keyword evidence="3" id="KW-1185">Reference proteome</keyword>
<reference evidence="3" key="1">
    <citation type="submission" date="2020-01" db="EMBL/GenBank/DDBJ databases">
        <title>Sphingomonas sp. strain CSW-10.</title>
        <authorList>
            <person name="Chen W.-M."/>
        </authorList>
    </citation>
    <scope>NUCLEOTIDE SEQUENCE [LARGE SCALE GENOMIC DNA]</scope>
    <source>
        <strain evidence="3">NST-5</strain>
    </source>
</reference>
<sequence length="335" mass="37912">MKNLLYIGNKLSAHGFSPTTVETLAPLLGSEGFSVRSVSSQKNKILRFAEMLFSICKFRKTIDFVLIDTYSTTNFWYAFYSAKLCILLKIKYIPILHGGNLPNRLKTNSKQCKILFGKAYKIVAPSGYLFSVFYEKFPHTVAIPNTVSVENYEFKKREVFKPKLLWVRSFASIYNPKMAIEVLSLLQKKYPEASLCMVGPEKDGSLKAAKLYAQKLGIQVKFTGKLTQKQWAKLAEEYDFFINTTHYDNLPVSLIESMLLGLPIISTNVGGIPYLIENGKTGLLVADNDVDNLVKKLSLLIEDQDLAVNIATNAKIKANDFSWENVKQKWMKILT</sequence>
<name>A0ABW9Z8F1_9FLAO</name>
<dbReference type="Gene3D" id="3.40.50.2000">
    <property type="entry name" value="Glycogen Phosphorylase B"/>
    <property type="match status" value="2"/>
</dbReference>
<dbReference type="InterPro" id="IPR001296">
    <property type="entry name" value="Glyco_trans_1"/>
</dbReference>
<dbReference type="Pfam" id="PF00534">
    <property type="entry name" value="Glycos_transf_1"/>
    <property type="match status" value="1"/>
</dbReference>
<organism evidence="2 3">
    <name type="scientific">Flavobacterium ichthyis</name>
    <dbReference type="NCBI Taxonomy" id="2698827"/>
    <lineage>
        <taxon>Bacteria</taxon>
        <taxon>Pseudomonadati</taxon>
        <taxon>Bacteroidota</taxon>
        <taxon>Flavobacteriia</taxon>
        <taxon>Flavobacteriales</taxon>
        <taxon>Flavobacteriaceae</taxon>
        <taxon>Flavobacterium</taxon>
    </lineage>
</organism>
<feature type="domain" description="Glycosyl transferase family 1" evidence="1">
    <location>
        <begin position="161"/>
        <end position="315"/>
    </location>
</feature>
<dbReference type="PANTHER" id="PTHR12526">
    <property type="entry name" value="GLYCOSYLTRANSFERASE"/>
    <property type="match status" value="1"/>
</dbReference>
<dbReference type="Proteomes" id="UP000798602">
    <property type="component" value="Unassembled WGS sequence"/>
</dbReference>
<dbReference type="RefSeq" id="WP_166536680.1">
    <property type="nucleotide sequence ID" value="NZ_JAABLM010000006.1"/>
</dbReference>
<comment type="caution">
    <text evidence="2">The sequence shown here is derived from an EMBL/GenBank/DDBJ whole genome shotgun (WGS) entry which is preliminary data.</text>
</comment>
<evidence type="ECO:0000313" key="3">
    <source>
        <dbReference type="Proteomes" id="UP000798602"/>
    </source>
</evidence>
<evidence type="ECO:0000313" key="2">
    <source>
        <dbReference type="EMBL" id="NBL64852.1"/>
    </source>
</evidence>
<proteinExistence type="predicted"/>
<gene>
    <name evidence="2" type="ORF">GV828_06515</name>
</gene>
<evidence type="ECO:0000259" key="1">
    <source>
        <dbReference type="Pfam" id="PF00534"/>
    </source>
</evidence>
<accession>A0ABW9Z8F1</accession>
<protein>
    <submittedName>
        <fullName evidence="2">Glycosyltransferase</fullName>
    </submittedName>
</protein>
<dbReference type="SUPFAM" id="SSF53756">
    <property type="entry name" value="UDP-Glycosyltransferase/glycogen phosphorylase"/>
    <property type="match status" value="1"/>
</dbReference>
<dbReference type="EMBL" id="JAABLM010000006">
    <property type="protein sequence ID" value="NBL64852.1"/>
    <property type="molecule type" value="Genomic_DNA"/>
</dbReference>